<accession>A0AAV9XYM0</accession>
<dbReference type="Proteomes" id="UP001311799">
    <property type="component" value="Unassembled WGS sequence"/>
</dbReference>
<comment type="caution">
    <text evidence="3">The sequence shown here is derived from an EMBL/GenBank/DDBJ whole genome shotgun (WGS) entry which is preliminary data.</text>
</comment>
<keyword evidence="2" id="KW-0732">Signal</keyword>
<feature type="signal peptide" evidence="2">
    <location>
        <begin position="1"/>
        <end position="25"/>
    </location>
</feature>
<evidence type="ECO:0000256" key="2">
    <source>
        <dbReference type="SAM" id="SignalP"/>
    </source>
</evidence>
<reference evidence="3 4" key="1">
    <citation type="submission" date="2023-10" db="EMBL/GenBank/DDBJ databases">
        <title>Comparative genomics analysis reveals potential genetic determinants of host preference in Cryptosporidium xiaoi.</title>
        <authorList>
            <person name="Xiao L."/>
            <person name="Li J."/>
        </authorList>
    </citation>
    <scope>NUCLEOTIDE SEQUENCE [LARGE SCALE GENOMIC DNA]</scope>
    <source>
        <strain evidence="3 4">52996</strain>
    </source>
</reference>
<evidence type="ECO:0000313" key="4">
    <source>
        <dbReference type="Proteomes" id="UP001311799"/>
    </source>
</evidence>
<dbReference type="EMBL" id="JAWDEY010000031">
    <property type="protein sequence ID" value="KAK6588605.1"/>
    <property type="molecule type" value="Genomic_DNA"/>
</dbReference>
<feature type="chain" id="PRO_5043418216" evidence="2">
    <location>
        <begin position="26"/>
        <end position="381"/>
    </location>
</feature>
<dbReference type="AlphaFoldDB" id="A0AAV9XYM0"/>
<keyword evidence="1" id="KW-0472">Membrane</keyword>
<evidence type="ECO:0000313" key="3">
    <source>
        <dbReference type="EMBL" id="KAK6588605.1"/>
    </source>
</evidence>
<proteinExistence type="predicted"/>
<keyword evidence="4" id="KW-1185">Reference proteome</keyword>
<keyword evidence="1" id="KW-0812">Transmembrane</keyword>
<gene>
    <name evidence="3" type="ORF">RS030_3458</name>
</gene>
<keyword evidence="1" id="KW-1133">Transmembrane helix</keyword>
<evidence type="ECO:0000256" key="1">
    <source>
        <dbReference type="SAM" id="Phobius"/>
    </source>
</evidence>
<protein>
    <submittedName>
        <fullName evidence="3">Uncharacterized protein</fullName>
    </submittedName>
</protein>
<name>A0AAV9XYM0_9CRYT</name>
<organism evidence="3 4">
    <name type="scientific">Cryptosporidium xiaoi</name>
    <dbReference type="NCBI Taxonomy" id="659607"/>
    <lineage>
        <taxon>Eukaryota</taxon>
        <taxon>Sar</taxon>
        <taxon>Alveolata</taxon>
        <taxon>Apicomplexa</taxon>
        <taxon>Conoidasida</taxon>
        <taxon>Coccidia</taxon>
        <taxon>Eucoccidiorida</taxon>
        <taxon>Eimeriorina</taxon>
        <taxon>Cryptosporidiidae</taxon>
        <taxon>Cryptosporidium</taxon>
    </lineage>
</organism>
<feature type="transmembrane region" description="Helical" evidence="1">
    <location>
        <begin position="327"/>
        <end position="348"/>
    </location>
</feature>
<sequence>MNNKNTVLALILLILSLSNQLLVCGSNLFLYTSREIGLIPVDLDGDNIYVRIWEEDLKIGVQSDEINDECLYIGKDLNCDNLMCGDSNNIEYKNKNINRVCNFKIFKPKELNIPTFIESDFPLCKIYNLEDVAEFKNEARNFYHNNLNVCKCLGKNNTKIFSPQMLSNNSNINAGWKLDVIERTNVIPEIYPSNRYIINVRVLVNPGWNFEFALIYKSTNNKLNDHSYSIISFKKDINCYGFPEDESLKIIQSFVFFKYNNYFYQKFSWKSPNLNENTNKFDFKYPINELATTHYYICYYPHYNLNSGHNLGSIYFRLDPEDAAKTFSLFVLIASITPMVIFFLYIIIGTKHKTSIDKLQGFILLENRNNVSLKFFIVDFF</sequence>